<feature type="region of interest" description="Disordered" evidence="8">
    <location>
        <begin position="133"/>
        <end position="182"/>
    </location>
</feature>
<comment type="similarity">
    <text evidence="2 7">Belongs to the 2-oxoacid dehydrogenase family.</text>
</comment>
<dbReference type="InterPro" id="IPR004167">
    <property type="entry name" value="PSBD"/>
</dbReference>
<feature type="region of interest" description="Disordered" evidence="8">
    <location>
        <begin position="223"/>
        <end position="243"/>
    </location>
</feature>
<dbReference type="EMBL" id="JBBWRZ010000003">
    <property type="protein sequence ID" value="KAK8240120.1"/>
    <property type="molecule type" value="Genomic_DNA"/>
</dbReference>
<dbReference type="GO" id="GO:0016746">
    <property type="term" value="F:acyltransferase activity"/>
    <property type="evidence" value="ECO:0007669"/>
    <property type="project" value="UniProtKB-KW"/>
</dbReference>
<dbReference type="PROSITE" id="PS51826">
    <property type="entry name" value="PSBD"/>
    <property type="match status" value="1"/>
</dbReference>
<evidence type="ECO:0000313" key="12">
    <source>
        <dbReference type="Proteomes" id="UP001492380"/>
    </source>
</evidence>
<keyword evidence="6 7" id="KW-0012">Acyltransferase</keyword>
<keyword evidence="4 7" id="KW-0450">Lipoyl</keyword>
<dbReference type="Pfam" id="PF00198">
    <property type="entry name" value="2-oxoacid_dh"/>
    <property type="match status" value="1"/>
</dbReference>
<evidence type="ECO:0000256" key="1">
    <source>
        <dbReference type="ARBA" id="ARBA00001938"/>
    </source>
</evidence>
<protein>
    <recommendedName>
        <fullName evidence="7">Dihydrolipoamide acetyltransferase component of pyruvate dehydrogenase complex</fullName>
        <ecNumber evidence="7">2.3.1.-</ecNumber>
    </recommendedName>
</protein>
<name>A0ABR1YVB0_9PEZI</name>
<dbReference type="InterPro" id="IPR023213">
    <property type="entry name" value="CAT-like_dom_sf"/>
</dbReference>
<sequence length="482" mass="51586">MRPFFTGVRPASRASHLLRPLRSPTPPCHCPAQLFHASARRRAVKPYLLADIGEGITECQVIQWFVRPGARVEQFDKICEVQSDKATVEITSRFDGVIKKLYYEADEVAKVGKPLVDIDIQGEISAADAAIVESPEAEVSEQPGQVSQPSAGQPSEASATDTSTRESPIHPKQTSEKTARGKYANLATPAVRHMLKQLNIEITDVQGTGKDGRVLKEDVQKYAAAKDQPPGPNVAAAAPAPLPEDRTVPLSPIQRQMFKTMTKSLSIPHFLYTDTVDFTPLNDLRRKLNTTSSSVATAPYPKLSALPFVVKAVSHALTQFPSLNAHLDDTSSSPKLILKSSHDIGIAVDSPSGLLVPVIRNVQSHTIHSIAGEISRLSALARDGKLASADLANPTFTVSNIGSIGGGAVAPVIVPPQVGIVGVGRARTVPAFGPDGQVVKRDEAVLSWSADHRVVDGAMAARCAEVVKRCLEDMGAWLVAMK</sequence>
<feature type="domain" description="Peripheral subunit-binding (PSBD)" evidence="10">
    <location>
        <begin position="186"/>
        <end position="223"/>
    </location>
</feature>
<organism evidence="11 12">
    <name type="scientific">Phyllosticta capitalensis</name>
    <dbReference type="NCBI Taxonomy" id="121624"/>
    <lineage>
        <taxon>Eukaryota</taxon>
        <taxon>Fungi</taxon>
        <taxon>Dikarya</taxon>
        <taxon>Ascomycota</taxon>
        <taxon>Pezizomycotina</taxon>
        <taxon>Dothideomycetes</taxon>
        <taxon>Dothideomycetes incertae sedis</taxon>
        <taxon>Botryosphaeriales</taxon>
        <taxon>Phyllostictaceae</taxon>
        <taxon>Phyllosticta</taxon>
    </lineage>
</organism>
<dbReference type="SUPFAM" id="SSF51230">
    <property type="entry name" value="Single hybrid motif"/>
    <property type="match status" value="1"/>
</dbReference>
<evidence type="ECO:0000256" key="4">
    <source>
        <dbReference type="ARBA" id="ARBA00022823"/>
    </source>
</evidence>
<dbReference type="InterPro" id="IPR001078">
    <property type="entry name" value="2-oxoacid_DH_actylTfrase"/>
</dbReference>
<dbReference type="Proteomes" id="UP001492380">
    <property type="component" value="Unassembled WGS sequence"/>
</dbReference>
<keyword evidence="3 7" id="KW-0808">Transferase</keyword>
<reference evidence="11 12" key="1">
    <citation type="submission" date="2024-04" db="EMBL/GenBank/DDBJ databases">
        <title>Phyllosticta paracitricarpa is synonymous to the EU quarantine fungus P. citricarpa based on phylogenomic analyses.</title>
        <authorList>
            <consortium name="Lawrence Berkeley National Laboratory"/>
            <person name="Van Ingen-Buijs V.A."/>
            <person name="Van Westerhoven A.C."/>
            <person name="Haridas S."/>
            <person name="Skiadas P."/>
            <person name="Martin F."/>
            <person name="Groenewald J.Z."/>
            <person name="Crous P.W."/>
            <person name="Seidl M.F."/>
        </authorList>
    </citation>
    <scope>NUCLEOTIDE SEQUENCE [LARGE SCALE GENOMIC DNA]</scope>
    <source>
        <strain evidence="11 12">CBS 123374</strain>
    </source>
</reference>
<keyword evidence="12" id="KW-1185">Reference proteome</keyword>
<gene>
    <name evidence="11" type="ORF">HDK90DRAFT_478875</name>
</gene>
<dbReference type="PANTHER" id="PTHR43178:SF5">
    <property type="entry name" value="LIPOAMIDE ACYLTRANSFERASE COMPONENT OF BRANCHED-CHAIN ALPHA-KETO ACID DEHYDROGENASE COMPLEX, MITOCHONDRIAL"/>
    <property type="match status" value="1"/>
</dbReference>
<evidence type="ECO:0000256" key="5">
    <source>
        <dbReference type="ARBA" id="ARBA00022946"/>
    </source>
</evidence>
<accession>A0ABR1YVB0</accession>
<feature type="compositionally biased region" description="Polar residues" evidence="8">
    <location>
        <begin position="142"/>
        <end position="162"/>
    </location>
</feature>
<dbReference type="PANTHER" id="PTHR43178">
    <property type="entry name" value="DIHYDROLIPOAMIDE ACETYLTRANSFERASE COMPONENT OF PYRUVATE DEHYDROGENASE COMPLEX"/>
    <property type="match status" value="1"/>
</dbReference>
<dbReference type="EC" id="2.3.1.-" evidence="7"/>
<dbReference type="SUPFAM" id="SSF52777">
    <property type="entry name" value="CoA-dependent acyltransferases"/>
    <property type="match status" value="1"/>
</dbReference>
<evidence type="ECO:0000256" key="6">
    <source>
        <dbReference type="ARBA" id="ARBA00023315"/>
    </source>
</evidence>
<dbReference type="Pfam" id="PF00364">
    <property type="entry name" value="Biotin_lipoyl"/>
    <property type="match status" value="1"/>
</dbReference>
<dbReference type="Pfam" id="PF02817">
    <property type="entry name" value="E3_binding"/>
    <property type="match status" value="1"/>
</dbReference>
<evidence type="ECO:0000256" key="3">
    <source>
        <dbReference type="ARBA" id="ARBA00022679"/>
    </source>
</evidence>
<dbReference type="InterPro" id="IPR036625">
    <property type="entry name" value="E3-bd_dom_sf"/>
</dbReference>
<proteinExistence type="inferred from homology"/>
<evidence type="ECO:0000256" key="7">
    <source>
        <dbReference type="RuleBase" id="RU003423"/>
    </source>
</evidence>
<dbReference type="Gene3D" id="3.30.559.10">
    <property type="entry name" value="Chloramphenicol acetyltransferase-like domain"/>
    <property type="match status" value="1"/>
</dbReference>
<dbReference type="PROSITE" id="PS50968">
    <property type="entry name" value="BIOTINYL_LIPOYL"/>
    <property type="match status" value="1"/>
</dbReference>
<comment type="cofactor">
    <cofactor evidence="1 7">
        <name>(R)-lipoate</name>
        <dbReference type="ChEBI" id="CHEBI:83088"/>
    </cofactor>
</comment>
<evidence type="ECO:0000259" key="9">
    <source>
        <dbReference type="PROSITE" id="PS50968"/>
    </source>
</evidence>
<dbReference type="SUPFAM" id="SSF47005">
    <property type="entry name" value="Peripheral subunit-binding domain of 2-oxo acid dehydrogenase complex"/>
    <property type="match status" value="1"/>
</dbReference>
<evidence type="ECO:0000259" key="10">
    <source>
        <dbReference type="PROSITE" id="PS51826"/>
    </source>
</evidence>
<evidence type="ECO:0000313" key="11">
    <source>
        <dbReference type="EMBL" id="KAK8240120.1"/>
    </source>
</evidence>
<dbReference type="PROSITE" id="PS00189">
    <property type="entry name" value="LIPOYL"/>
    <property type="match status" value="1"/>
</dbReference>
<keyword evidence="5" id="KW-0809">Transit peptide</keyword>
<dbReference type="InterPro" id="IPR011053">
    <property type="entry name" value="Single_hybrid_motif"/>
</dbReference>
<evidence type="ECO:0000256" key="8">
    <source>
        <dbReference type="SAM" id="MobiDB-lite"/>
    </source>
</evidence>
<dbReference type="InterPro" id="IPR050743">
    <property type="entry name" value="2-oxoacid_DH_E2_comp"/>
</dbReference>
<feature type="domain" description="Lipoyl-binding" evidence="9">
    <location>
        <begin position="44"/>
        <end position="119"/>
    </location>
</feature>
<dbReference type="CDD" id="cd06849">
    <property type="entry name" value="lipoyl_domain"/>
    <property type="match status" value="1"/>
</dbReference>
<comment type="caution">
    <text evidence="11">The sequence shown here is derived from an EMBL/GenBank/DDBJ whole genome shotgun (WGS) entry which is preliminary data.</text>
</comment>
<dbReference type="InterPro" id="IPR003016">
    <property type="entry name" value="2-oxoA_DH_lipoyl-BS"/>
</dbReference>
<feature type="compositionally biased region" description="Basic and acidic residues" evidence="8">
    <location>
        <begin position="163"/>
        <end position="179"/>
    </location>
</feature>
<dbReference type="Gene3D" id="4.10.320.10">
    <property type="entry name" value="E3-binding domain"/>
    <property type="match status" value="1"/>
</dbReference>
<dbReference type="InterPro" id="IPR000089">
    <property type="entry name" value="Biotin_lipoyl"/>
</dbReference>
<dbReference type="Gene3D" id="2.40.50.100">
    <property type="match status" value="1"/>
</dbReference>
<evidence type="ECO:0000256" key="2">
    <source>
        <dbReference type="ARBA" id="ARBA00007317"/>
    </source>
</evidence>